<reference evidence="5" key="1">
    <citation type="submission" date="2023-01" db="EMBL/GenBank/DDBJ databases">
        <title>Colletotrichum chrysophilum M932 genome sequence.</title>
        <authorList>
            <person name="Baroncelli R."/>
        </authorList>
    </citation>
    <scope>NUCLEOTIDE SEQUENCE</scope>
    <source>
        <strain evidence="5">M932</strain>
    </source>
</reference>
<dbReference type="Pfam" id="PF12796">
    <property type="entry name" value="Ank_2"/>
    <property type="match status" value="3"/>
</dbReference>
<evidence type="ECO:0000313" key="6">
    <source>
        <dbReference type="Proteomes" id="UP001243330"/>
    </source>
</evidence>
<dbReference type="CDD" id="cd15841">
    <property type="entry name" value="SNARE_Qc"/>
    <property type="match status" value="1"/>
</dbReference>
<organism evidence="5 6">
    <name type="scientific">Colletotrichum chrysophilum</name>
    <dbReference type="NCBI Taxonomy" id="1836956"/>
    <lineage>
        <taxon>Eukaryota</taxon>
        <taxon>Fungi</taxon>
        <taxon>Dikarya</taxon>
        <taxon>Ascomycota</taxon>
        <taxon>Pezizomycotina</taxon>
        <taxon>Sordariomycetes</taxon>
        <taxon>Hypocreomycetidae</taxon>
        <taxon>Glomerellales</taxon>
        <taxon>Glomerellaceae</taxon>
        <taxon>Colletotrichum</taxon>
        <taxon>Colletotrichum gloeosporioides species complex</taxon>
    </lineage>
</organism>
<dbReference type="InterPro" id="IPR036770">
    <property type="entry name" value="Ankyrin_rpt-contain_sf"/>
</dbReference>
<proteinExistence type="predicted"/>
<name>A0AAD9EKA3_9PEZI</name>
<sequence length="1513" mass="165717">MACLLGLNRLCDSLLADQPDVNQMSRIGSPLQCALGGPFLIACHDLSTRKTNRTWNRICAAEKPSIELLQTLIEAGADCTRPLPAQYSWNSMGALGLKSSEWAGDCRIFAEIVKGGAQMHDDAICTFRLRCREWTKYKKQQARLDVAAILEILEDMVLRGEAEASAYLTAFRSVFIDMHDIDVPLPALEAVTDDMLVNRMKKAIESDSLSTLKETGQTIRGQLVLQGDMLDGLLDHAVTNLAASCLSFLLDRLSGSENENVKLGRLLLRCTGNQFEDVLVSLLKHGSKATTTDQKGRNIWHLSTVGRMSGRILQVLMSTHVGKEDREIALHALDNIDGRTPLASALFMGHPDYHGANIILKHCRSSKDMLQSARPSVNAIIAGIDSPQTLQQLHNRGVLPVPEDETPLHLLQQNVRIDVVKQLLAIYSYQDSLKWKSPVSCYLASSSFSTYKEDVLRLLISTELLLSLGSHQRSIWSMIIDHLLEVLSQPPPSGVQWASDLVDILVDTGCLANHETVSGISALRELQTLVGSHLPESPKIKTKLVMILENILSSVIDATTDYSDLKGTSLGLQLLHWAVVHDSVYLVDRLLSLGVDVHARSGSRGESPNALELISAQGNNQSSVRILTKILQKSDKARINSLHRCERGDELAGLLHLHGCAKPRLSSPRTPLFEFCLPTKWGRVQPKHLGGTVNLLETEGCNPNTLSQPSNRSPLLIHIMAGNLDGARILLRRGGAPSLSISDAFGWTPAAWACAYGWTFLLEEMITVAGDQRLWDFEVTMCLKEFRIMGVNYKQVKALHIATIGSAETVAYLLDQGYATDLDITTSNGTTALHIAAILGQHDSITLLISRGANIDAQDQGGFTPLHASIYHSNDSTTALLLKMGAKHLKSKNGKTPLDIAIHRNTKAIMQMVQDSVLAAAATGKDVASQEKQMKATVFAGSMQYAIDRDDEEDVVKLLDAECSPNIIMSSCRTCSPLLYALGKNDVPEGCVSVLISRGASFKGMTCRRHGNSKRYNAVTWQGWQRGSKIQDGSGSSSSDSLSSPSEGSSSDDQAWPIRGSTTLDFFMDGGRPEKTLLTYLEAIPLTELVWLVNNSATAHRAIKRKSNDSLAALLSHLKRVESSLGRNLAKEVATQPEGESGNTPLHLAAIKKNVVAAKLLIAYGADPDAANSSGMTPLHLAADRDGAAMVEALLDQGASIEVRDGRGRTALQAAVLKDNIHAIEALLARGTRIEVNDGGNRFIYLDKIKPFRMLLAAGMSINQPGALSLPVWSSALLKVEVATFLLNSDFARDIAVDPQTMVLWPSWWQVQVFEKESSRRCLPLFYRRLGPTFLRRLGQFEDTTSESRNFSLLCFAAQHGRVDEVRNLLKMGLDVECEGSAAGTALMAAAHEGRADVVKILVFHGARIHYKRAEFWVSALDSAKCFPKIVEWLLVGRFIEQGKLQMPAETSSDFTAGTRPWSGVRRGVFLLEGKFQRNTNQSSIKWLQSLQRVKRMMRGTVAVSELWIPALG</sequence>
<feature type="repeat" description="ANK" evidence="3">
    <location>
        <begin position="828"/>
        <end position="860"/>
    </location>
</feature>
<dbReference type="PROSITE" id="PS50088">
    <property type="entry name" value="ANK_REPEAT"/>
    <property type="match status" value="6"/>
</dbReference>
<dbReference type="PANTHER" id="PTHR24198:SF165">
    <property type="entry name" value="ANKYRIN REPEAT-CONTAINING PROTEIN-RELATED"/>
    <property type="match status" value="1"/>
</dbReference>
<evidence type="ECO:0000313" key="5">
    <source>
        <dbReference type="EMBL" id="KAK1850547.1"/>
    </source>
</evidence>
<keyword evidence="2 3" id="KW-0040">ANK repeat</keyword>
<evidence type="ECO:0000256" key="4">
    <source>
        <dbReference type="SAM" id="MobiDB-lite"/>
    </source>
</evidence>
<dbReference type="SMART" id="SM00248">
    <property type="entry name" value="ANK"/>
    <property type="match status" value="16"/>
</dbReference>
<keyword evidence="1" id="KW-0677">Repeat</keyword>
<dbReference type="InterPro" id="IPR002110">
    <property type="entry name" value="Ankyrin_rpt"/>
</dbReference>
<dbReference type="SUPFAM" id="SSF48403">
    <property type="entry name" value="Ankyrin repeat"/>
    <property type="match status" value="3"/>
</dbReference>
<dbReference type="PROSITE" id="PS50297">
    <property type="entry name" value="ANK_REP_REGION"/>
    <property type="match status" value="4"/>
</dbReference>
<feature type="repeat" description="ANK" evidence="3">
    <location>
        <begin position="1207"/>
        <end position="1239"/>
    </location>
</feature>
<keyword evidence="6" id="KW-1185">Reference proteome</keyword>
<feature type="repeat" description="ANK" evidence="3">
    <location>
        <begin position="570"/>
        <end position="602"/>
    </location>
</feature>
<dbReference type="Proteomes" id="UP001243330">
    <property type="component" value="Unassembled WGS sequence"/>
</dbReference>
<evidence type="ECO:0000256" key="2">
    <source>
        <dbReference type="ARBA" id="ARBA00023043"/>
    </source>
</evidence>
<evidence type="ECO:0000256" key="1">
    <source>
        <dbReference type="ARBA" id="ARBA00022737"/>
    </source>
</evidence>
<evidence type="ECO:0000256" key="3">
    <source>
        <dbReference type="PROSITE-ProRule" id="PRU00023"/>
    </source>
</evidence>
<comment type="caution">
    <text evidence="5">The sequence shown here is derived from an EMBL/GenBank/DDBJ whole genome shotgun (WGS) entry which is preliminary data.</text>
</comment>
<feature type="region of interest" description="Disordered" evidence="4">
    <location>
        <begin position="1027"/>
        <end position="1057"/>
    </location>
</feature>
<dbReference type="Gene3D" id="1.25.40.20">
    <property type="entry name" value="Ankyrin repeat-containing domain"/>
    <property type="match status" value="5"/>
</dbReference>
<feature type="repeat" description="ANK" evidence="3">
    <location>
        <begin position="1141"/>
        <end position="1173"/>
    </location>
</feature>
<feature type="repeat" description="ANK" evidence="3">
    <location>
        <begin position="1174"/>
        <end position="1206"/>
    </location>
</feature>
<feature type="compositionally biased region" description="Low complexity" evidence="4">
    <location>
        <begin position="1027"/>
        <end position="1053"/>
    </location>
</feature>
<accession>A0AAD9EKA3</accession>
<gene>
    <name evidence="5" type="ORF">CCHR01_06790</name>
</gene>
<feature type="repeat" description="ANK" evidence="3">
    <location>
        <begin position="1382"/>
        <end position="1414"/>
    </location>
</feature>
<dbReference type="EMBL" id="JAQOWY010000116">
    <property type="protein sequence ID" value="KAK1850547.1"/>
    <property type="molecule type" value="Genomic_DNA"/>
</dbReference>
<dbReference type="PANTHER" id="PTHR24198">
    <property type="entry name" value="ANKYRIN REPEAT AND PROTEIN KINASE DOMAIN-CONTAINING PROTEIN"/>
    <property type="match status" value="1"/>
</dbReference>
<protein>
    <submittedName>
        <fullName evidence="5">Ankyrin epithelial</fullName>
    </submittedName>
</protein>